<organism evidence="2 3">
    <name type="scientific">Orbilia ellipsospora</name>
    <dbReference type="NCBI Taxonomy" id="2528407"/>
    <lineage>
        <taxon>Eukaryota</taxon>
        <taxon>Fungi</taxon>
        <taxon>Dikarya</taxon>
        <taxon>Ascomycota</taxon>
        <taxon>Pezizomycotina</taxon>
        <taxon>Orbiliomycetes</taxon>
        <taxon>Orbiliales</taxon>
        <taxon>Orbiliaceae</taxon>
        <taxon>Orbilia</taxon>
    </lineage>
</organism>
<evidence type="ECO:0000313" key="3">
    <source>
        <dbReference type="Proteomes" id="UP001365542"/>
    </source>
</evidence>
<dbReference type="EMBL" id="JAVHJO010000007">
    <property type="protein sequence ID" value="KAK6538573.1"/>
    <property type="molecule type" value="Genomic_DNA"/>
</dbReference>
<keyword evidence="3" id="KW-1185">Reference proteome</keyword>
<evidence type="ECO:0000313" key="2">
    <source>
        <dbReference type="EMBL" id="KAK6538573.1"/>
    </source>
</evidence>
<gene>
    <name evidence="2" type="ORF">TWF694_010152</name>
</gene>
<name>A0AAV9X9H0_9PEZI</name>
<accession>A0AAV9X9H0</accession>
<evidence type="ECO:0000256" key="1">
    <source>
        <dbReference type="SAM" id="SignalP"/>
    </source>
</evidence>
<proteinExistence type="predicted"/>
<keyword evidence="1" id="KW-0732">Signal</keyword>
<dbReference type="PANTHER" id="PTHR35605">
    <property type="entry name" value="ECP2 EFFECTOR PROTEIN DOMAIN-CONTAINING PROTEIN-RELATED"/>
    <property type="match status" value="1"/>
</dbReference>
<feature type="signal peptide" evidence="1">
    <location>
        <begin position="1"/>
        <end position="19"/>
    </location>
</feature>
<dbReference type="AlphaFoldDB" id="A0AAV9X9H0"/>
<feature type="chain" id="PRO_5043642628" evidence="1">
    <location>
        <begin position="20"/>
        <end position="198"/>
    </location>
</feature>
<reference evidence="2 3" key="1">
    <citation type="submission" date="2019-10" db="EMBL/GenBank/DDBJ databases">
        <authorList>
            <person name="Palmer J.M."/>
        </authorList>
    </citation>
    <scope>NUCLEOTIDE SEQUENCE [LARGE SCALE GENOMIC DNA]</scope>
    <source>
        <strain evidence="2 3">TWF694</strain>
    </source>
</reference>
<dbReference type="PANTHER" id="PTHR35605:SF1">
    <property type="entry name" value="ECP2 EFFECTOR PROTEIN DOMAIN-CONTAINING PROTEIN-RELATED"/>
    <property type="match status" value="1"/>
</dbReference>
<dbReference type="Proteomes" id="UP001365542">
    <property type="component" value="Unassembled WGS sequence"/>
</dbReference>
<comment type="caution">
    <text evidence="2">The sequence shown here is derived from an EMBL/GenBank/DDBJ whole genome shotgun (WGS) entry which is preliminary data.</text>
</comment>
<sequence>MGFFDTVVLTLALAATSLAAPTSAVLSHKGRVISPMHFTGSVTPGGPVLDLQGSVQELIPQILKLDPKWTPPSGWSPNKAAAVKRYFHGDPNCDVPGDPAPEQELEREVIPYLQNLGTGNCGAYAYTCSRVSCAWGAAVFLCNQTGAEIHVSCERIGDAAQHIVDWCDTRIGTTPFYEAKGVWPDTTGYFIEVVMDDC</sequence>
<protein>
    <submittedName>
        <fullName evidence="2">Uncharacterized protein</fullName>
    </submittedName>
</protein>